<evidence type="ECO:0000313" key="7">
    <source>
        <dbReference type="Proteomes" id="UP000239406"/>
    </source>
</evidence>
<keyword evidence="7" id="KW-1185">Reference proteome</keyword>
<comment type="caution">
    <text evidence="6">The sequence shown here is derived from an EMBL/GenBank/DDBJ whole genome shotgun (WGS) entry which is preliminary data.</text>
</comment>
<dbReference type="EMBL" id="PSNY01000011">
    <property type="protein sequence ID" value="PPE69593.1"/>
    <property type="molecule type" value="Genomic_DNA"/>
</dbReference>
<dbReference type="SUPFAM" id="SSF55469">
    <property type="entry name" value="FMN-dependent nitroreductase-like"/>
    <property type="match status" value="1"/>
</dbReference>
<evidence type="ECO:0000256" key="5">
    <source>
        <dbReference type="PIRNR" id="PIRNR005426"/>
    </source>
</evidence>
<dbReference type="PANTHER" id="PTHR43425:SF2">
    <property type="entry name" value="OXYGEN-INSENSITIVE NADPH NITROREDUCTASE"/>
    <property type="match status" value="1"/>
</dbReference>
<sequence length="292" mass="31535">MTASTPRPSPLLEAARAAIRLRYGEQPCAGRAAQSVDAGNAAAWNPVLDTLLAHRSVRAFRPDPLPPHLLPWLVAAAQSAPSSSNLQTWSVVVVEDAGRRQRLAALVGTQRHVEEAPLLLVWLVDLSRLQRVAEAAGRTIEGPQYLDTFLMGAIDAALAAQNALVAAESLGLGSVYIGAMRNRPEEVAAELGLPPQVHAVFGHCIGWPDEARPAYVKPRLAPEAVLSRERYQPAPPEAIAEYDQALQAYFAAQGIAHPAWSTQVLDRLRDPAALKGRHRLVEALHGQGFELR</sequence>
<evidence type="ECO:0000256" key="2">
    <source>
        <dbReference type="ARBA" id="ARBA00022630"/>
    </source>
</evidence>
<dbReference type="InterPro" id="IPR016446">
    <property type="entry name" value="Flavin_OxRdtase_Frp"/>
</dbReference>
<comment type="similarity">
    <text evidence="1 5">Belongs to the flavin oxidoreductase frp family.</text>
</comment>
<evidence type="ECO:0000256" key="4">
    <source>
        <dbReference type="ARBA" id="ARBA00023002"/>
    </source>
</evidence>
<protein>
    <submittedName>
        <fullName evidence="6">NADPH-dependent oxidoreductase</fullName>
    </submittedName>
</protein>
<dbReference type="PIRSF" id="PIRSF005426">
    <property type="entry name" value="Frp"/>
    <property type="match status" value="1"/>
</dbReference>
<dbReference type="RefSeq" id="WP_104357887.1">
    <property type="nucleotide sequence ID" value="NZ_CP064338.1"/>
</dbReference>
<reference evidence="6 7" key="1">
    <citation type="submission" date="2018-02" db="EMBL/GenBank/DDBJ databases">
        <title>Reclassifiation of [Polyangium] brachysporum DSM 7029 as Guopingzhaonella breviflexa gen. nov., sp. nov., a member of the family Comamonadaceae.</title>
        <authorList>
            <person name="Tang B."/>
        </authorList>
    </citation>
    <scope>NUCLEOTIDE SEQUENCE [LARGE SCALE GENOMIC DNA]</scope>
    <source>
        <strain evidence="6 7">DSM 15344</strain>
    </source>
</reference>
<keyword evidence="3 5" id="KW-0288">FMN</keyword>
<dbReference type="Proteomes" id="UP000239406">
    <property type="component" value="Unassembled WGS sequence"/>
</dbReference>
<evidence type="ECO:0000313" key="6">
    <source>
        <dbReference type="EMBL" id="PPE69593.1"/>
    </source>
</evidence>
<organism evidence="6 7">
    <name type="scientific">Caldimonas thermodepolymerans</name>
    <dbReference type="NCBI Taxonomy" id="215580"/>
    <lineage>
        <taxon>Bacteria</taxon>
        <taxon>Pseudomonadati</taxon>
        <taxon>Pseudomonadota</taxon>
        <taxon>Betaproteobacteria</taxon>
        <taxon>Burkholderiales</taxon>
        <taxon>Sphaerotilaceae</taxon>
        <taxon>Caldimonas</taxon>
    </lineage>
</organism>
<accession>A0A2S5T3N4</accession>
<dbReference type="Gene3D" id="3.40.109.10">
    <property type="entry name" value="NADH Oxidase"/>
    <property type="match status" value="1"/>
</dbReference>
<dbReference type="InterPro" id="IPR029479">
    <property type="entry name" value="Nitroreductase"/>
</dbReference>
<keyword evidence="2 5" id="KW-0285">Flavoprotein</keyword>
<dbReference type="PANTHER" id="PTHR43425">
    <property type="entry name" value="OXYGEN-INSENSITIVE NADPH NITROREDUCTASE"/>
    <property type="match status" value="1"/>
</dbReference>
<keyword evidence="5" id="KW-0521">NADP</keyword>
<dbReference type="GO" id="GO:0016491">
    <property type="term" value="F:oxidoreductase activity"/>
    <property type="evidence" value="ECO:0007669"/>
    <property type="project" value="UniProtKB-UniRule"/>
</dbReference>
<dbReference type="InterPro" id="IPR000415">
    <property type="entry name" value="Nitroreductase-like"/>
</dbReference>
<dbReference type="AlphaFoldDB" id="A0A2S5T3N4"/>
<name>A0A2S5T3N4_9BURK</name>
<proteinExistence type="inferred from homology"/>
<evidence type="ECO:0000256" key="1">
    <source>
        <dbReference type="ARBA" id="ARBA00008366"/>
    </source>
</evidence>
<dbReference type="Pfam" id="PF00881">
    <property type="entry name" value="Nitroreductase"/>
    <property type="match status" value="1"/>
</dbReference>
<keyword evidence="4 5" id="KW-0560">Oxidoreductase</keyword>
<gene>
    <name evidence="6" type="ORF">C1702_11715</name>
</gene>
<evidence type="ECO:0000256" key="3">
    <source>
        <dbReference type="ARBA" id="ARBA00022643"/>
    </source>
</evidence>